<dbReference type="RefSeq" id="XP_005600852.2">
    <property type="nucleotide sequence ID" value="XM_005600795.4"/>
</dbReference>
<keyword evidence="3 6" id="KW-1133">Transmembrane helix</keyword>
<dbReference type="Pfam" id="PF04588">
    <property type="entry name" value="HIG_1_N"/>
    <property type="match status" value="1"/>
</dbReference>
<dbReference type="Gene3D" id="6.10.140.1320">
    <property type="match status" value="1"/>
</dbReference>
<evidence type="ECO:0000256" key="3">
    <source>
        <dbReference type="ARBA" id="ARBA00022989"/>
    </source>
</evidence>
<dbReference type="GeneTree" id="ENSGT00940000154276"/>
<protein>
    <recommendedName>
        <fullName evidence="7">HIG1 domain-containing protein</fullName>
    </recommendedName>
</protein>
<evidence type="ECO:0000256" key="4">
    <source>
        <dbReference type="ARBA" id="ARBA00023136"/>
    </source>
</evidence>
<reference evidence="8" key="2">
    <citation type="submission" date="2025-08" db="UniProtKB">
        <authorList>
            <consortium name="Ensembl"/>
        </authorList>
    </citation>
    <scope>IDENTIFICATION</scope>
    <source>
        <strain evidence="8">Thoroughbred</strain>
    </source>
</reference>
<reference evidence="8 9" key="1">
    <citation type="journal article" date="2009" name="Science">
        <title>Genome sequence, comparative analysis, and population genetics of the domestic horse.</title>
        <authorList>
            <consortium name="Broad Institute Genome Sequencing Platform"/>
            <consortium name="Broad Institute Whole Genome Assembly Team"/>
            <person name="Wade C.M."/>
            <person name="Giulotto E."/>
            <person name="Sigurdsson S."/>
            <person name="Zoli M."/>
            <person name="Gnerre S."/>
            <person name="Imsland F."/>
            <person name="Lear T.L."/>
            <person name="Adelson D.L."/>
            <person name="Bailey E."/>
            <person name="Bellone R.R."/>
            <person name="Bloecker H."/>
            <person name="Distl O."/>
            <person name="Edgar R.C."/>
            <person name="Garber M."/>
            <person name="Leeb T."/>
            <person name="Mauceli E."/>
            <person name="MacLeod J.N."/>
            <person name="Penedo M.C.T."/>
            <person name="Raison J.M."/>
            <person name="Sharpe T."/>
            <person name="Vogel J."/>
            <person name="Andersson L."/>
            <person name="Antczak D.F."/>
            <person name="Biagi T."/>
            <person name="Binns M.M."/>
            <person name="Chowdhary B.P."/>
            <person name="Coleman S.J."/>
            <person name="Della Valle G."/>
            <person name="Fryc S."/>
            <person name="Guerin G."/>
            <person name="Hasegawa T."/>
            <person name="Hill E.W."/>
            <person name="Jurka J."/>
            <person name="Kiialainen A."/>
            <person name="Lindgren G."/>
            <person name="Liu J."/>
            <person name="Magnani E."/>
            <person name="Mickelson J.R."/>
            <person name="Murray J."/>
            <person name="Nergadze S.G."/>
            <person name="Onofrio R."/>
            <person name="Pedroni S."/>
            <person name="Piras M.F."/>
            <person name="Raudsepp T."/>
            <person name="Rocchi M."/>
            <person name="Roeed K.H."/>
            <person name="Ryder O.A."/>
            <person name="Searle S."/>
            <person name="Skow L."/>
            <person name="Swinburne J.E."/>
            <person name="Syvaenen A.C."/>
            <person name="Tozaki T."/>
            <person name="Valberg S.J."/>
            <person name="Vaudin M."/>
            <person name="White J.R."/>
            <person name="Zody M.C."/>
            <person name="Lander E.S."/>
            <person name="Lindblad-Toh K."/>
        </authorList>
    </citation>
    <scope>NUCLEOTIDE SEQUENCE [LARGE SCALE GENOMIC DNA]</scope>
    <source>
        <strain evidence="8 9">Thoroughbred</strain>
    </source>
</reference>
<gene>
    <name evidence="8" type="primary">HIGD1A</name>
</gene>
<keyword evidence="2 6" id="KW-0812">Transmembrane</keyword>
<evidence type="ECO:0000256" key="1">
    <source>
        <dbReference type="ARBA" id="ARBA00004325"/>
    </source>
</evidence>
<feature type="transmembrane region" description="Helical" evidence="6">
    <location>
        <begin position="248"/>
        <end position="266"/>
    </location>
</feature>
<dbReference type="Proteomes" id="UP000002281">
    <property type="component" value="Chromosome 16"/>
</dbReference>
<dbReference type="PANTHER" id="PTHR12297">
    <property type="entry name" value="HYPOXIA-INDUCBILE GENE 1 HIG1 -RELATED"/>
    <property type="match status" value="1"/>
</dbReference>
<feature type="compositionally biased region" description="Basic residues" evidence="5">
    <location>
        <begin position="123"/>
        <end position="134"/>
    </location>
</feature>
<evidence type="ECO:0000256" key="5">
    <source>
        <dbReference type="SAM" id="MobiDB-lite"/>
    </source>
</evidence>
<evidence type="ECO:0000256" key="2">
    <source>
        <dbReference type="ARBA" id="ARBA00022692"/>
    </source>
</evidence>
<dbReference type="GO" id="GO:0043066">
    <property type="term" value="P:negative regulation of apoptotic process"/>
    <property type="evidence" value="ECO:0000318"/>
    <property type="project" value="GO_Central"/>
</dbReference>
<evidence type="ECO:0000259" key="7">
    <source>
        <dbReference type="PROSITE" id="PS51503"/>
    </source>
</evidence>
<organism evidence="8 9">
    <name type="scientific">Equus caballus</name>
    <name type="common">Horse</name>
    <dbReference type="NCBI Taxonomy" id="9796"/>
    <lineage>
        <taxon>Eukaryota</taxon>
        <taxon>Metazoa</taxon>
        <taxon>Chordata</taxon>
        <taxon>Craniata</taxon>
        <taxon>Vertebrata</taxon>
        <taxon>Euteleostomi</taxon>
        <taxon>Mammalia</taxon>
        <taxon>Eutheria</taxon>
        <taxon>Laurasiatheria</taxon>
        <taxon>Perissodactyla</taxon>
        <taxon>Equidae</taxon>
        <taxon>Equus</taxon>
    </lineage>
</organism>
<name>A0A9L0S9D5_HORSE</name>
<sequence>MDRAHRRPTAVGAPEGRNVLPPHPQPSKDWPRSKAFISGPAQPALGTRRSRSLPPLPQSKRAEDTYSTLSQGPRSEDPEHPPRTLEAELSPLTRPQRESWLRGAARVRRPSQSGTRTELPHPPRTRTHTPGRRRPLRASRWLLIGWGRLWAGLAEAGRQRTKAGVRNRLEGARSCVLDSSLSMSTNTDVSLSSYDEDQGSKLIRKAKEAPFVPVGMAGFAAIVAYGLYKLKSRGNTKMSVHLIHMRVAAQGFVVGAMTLGMGYHMYQEFWAKPKP</sequence>
<dbReference type="GeneID" id="100629311"/>
<keyword evidence="4 6" id="KW-0472">Membrane</keyword>
<dbReference type="InterPro" id="IPR007667">
    <property type="entry name" value="Hypoxia_induced_domain"/>
</dbReference>
<dbReference type="Ensembl" id="ENSECAT00000141398.1">
    <property type="protein sequence ID" value="ENSECAP00000071472.1"/>
    <property type="gene ID" value="ENSECAG00000010978.3"/>
</dbReference>
<dbReference type="AlphaFoldDB" id="A0A9L0S9D5"/>
<evidence type="ECO:0000256" key="6">
    <source>
        <dbReference type="SAM" id="Phobius"/>
    </source>
</evidence>
<reference evidence="8" key="3">
    <citation type="submission" date="2025-09" db="UniProtKB">
        <authorList>
            <consortium name="Ensembl"/>
        </authorList>
    </citation>
    <scope>IDENTIFICATION</scope>
    <source>
        <strain evidence="8">Thoroughbred</strain>
    </source>
</reference>
<feature type="transmembrane region" description="Helical" evidence="6">
    <location>
        <begin position="209"/>
        <end position="228"/>
    </location>
</feature>
<proteinExistence type="predicted"/>
<dbReference type="GO" id="GO:0005739">
    <property type="term" value="C:mitochondrion"/>
    <property type="evidence" value="ECO:0000318"/>
    <property type="project" value="GO_Central"/>
</dbReference>
<dbReference type="GO" id="GO:0097250">
    <property type="term" value="P:mitochondrial respirasome assembly"/>
    <property type="evidence" value="ECO:0000318"/>
    <property type="project" value="GO_Central"/>
</dbReference>
<dbReference type="PANTHER" id="PTHR12297:SF5">
    <property type="entry name" value="HIG1 DOMAIN FAMILY MEMBER 1A, MITOCHONDRIAL"/>
    <property type="match status" value="1"/>
</dbReference>
<accession>A0A9L0S9D5</accession>
<feature type="region of interest" description="Disordered" evidence="5">
    <location>
        <begin position="1"/>
        <end position="134"/>
    </location>
</feature>
<comment type="subcellular location">
    <subcellularLocation>
        <location evidence="1">Mitochondrion membrane</location>
    </subcellularLocation>
</comment>
<feature type="domain" description="HIG1" evidence="7">
    <location>
        <begin position="183"/>
        <end position="275"/>
    </location>
</feature>
<evidence type="ECO:0000313" key="8">
    <source>
        <dbReference type="Ensembl" id="ENSECAP00000071472.1"/>
    </source>
</evidence>
<dbReference type="PROSITE" id="PS51503">
    <property type="entry name" value="HIG1"/>
    <property type="match status" value="1"/>
</dbReference>
<keyword evidence="9" id="KW-1185">Reference proteome</keyword>
<dbReference type="CTD" id="25994"/>
<evidence type="ECO:0000313" key="9">
    <source>
        <dbReference type="Proteomes" id="UP000002281"/>
    </source>
</evidence>
<dbReference type="GO" id="GO:0031966">
    <property type="term" value="C:mitochondrial membrane"/>
    <property type="evidence" value="ECO:0007669"/>
    <property type="project" value="UniProtKB-SubCell"/>
</dbReference>
<feature type="compositionally biased region" description="Basic and acidic residues" evidence="5">
    <location>
        <begin position="74"/>
        <end position="86"/>
    </location>
</feature>
<dbReference type="InterPro" id="IPR050355">
    <property type="entry name" value="RCF1"/>
</dbReference>